<reference evidence="1 2" key="1">
    <citation type="submission" date="2014-05" db="EMBL/GenBank/DDBJ databases">
        <title>Pseudomonas simiae WCS417.</title>
        <authorList>
            <person name="Berendsen R.L."/>
        </authorList>
    </citation>
    <scope>NUCLEOTIDE SEQUENCE [LARGE SCALE GENOMIC DNA]</scope>
    <source>
        <strain evidence="1 2">WCS417</strain>
    </source>
</reference>
<evidence type="ECO:0008006" key="3">
    <source>
        <dbReference type="Google" id="ProtNLM"/>
    </source>
</evidence>
<organism evidence="1 2">
    <name type="scientific">Pseudomonas simiae</name>
    <dbReference type="NCBI Taxonomy" id="321846"/>
    <lineage>
        <taxon>Bacteria</taxon>
        <taxon>Pseudomonadati</taxon>
        <taxon>Pseudomonadota</taxon>
        <taxon>Gammaproteobacteria</taxon>
        <taxon>Pseudomonadales</taxon>
        <taxon>Pseudomonadaceae</taxon>
        <taxon>Pseudomonas</taxon>
    </lineage>
</organism>
<evidence type="ECO:0000313" key="2">
    <source>
        <dbReference type="Proteomes" id="UP000027308"/>
    </source>
</evidence>
<dbReference type="SUPFAM" id="SSF46955">
    <property type="entry name" value="Putative DNA-binding domain"/>
    <property type="match status" value="1"/>
</dbReference>
<dbReference type="InterPro" id="IPR010982">
    <property type="entry name" value="Lambda_DNA-bd_dom_sf"/>
</dbReference>
<dbReference type="EMBL" id="CP007637">
    <property type="protein sequence ID" value="AIB35472.1"/>
    <property type="molecule type" value="Genomic_DNA"/>
</dbReference>
<evidence type="ECO:0000313" key="1">
    <source>
        <dbReference type="EMBL" id="AIB35472.1"/>
    </source>
</evidence>
<accession>A0A1N7U175</accession>
<dbReference type="AlphaFoldDB" id="A0A1N7U175"/>
<dbReference type="InterPro" id="IPR009061">
    <property type="entry name" value="DNA-bd_dom_put_sf"/>
</dbReference>
<dbReference type="Gene3D" id="1.10.260.40">
    <property type="entry name" value="lambda repressor-like DNA-binding domains"/>
    <property type="match status" value="1"/>
</dbReference>
<dbReference type="GO" id="GO:0003677">
    <property type="term" value="F:DNA binding"/>
    <property type="evidence" value="ECO:0007669"/>
    <property type="project" value="InterPro"/>
</dbReference>
<gene>
    <name evidence="1" type="ORF">PS417_07750</name>
</gene>
<protein>
    <recommendedName>
        <fullName evidence="3">DNA-binding protein</fullName>
    </recommendedName>
</protein>
<proteinExistence type="predicted"/>
<name>A0A1N7U175_9PSED</name>
<sequence>MNACVKVEEFELAIDDAAAERERARLAESLGYFTQSQLATLAGVKRSTLESWRKRSKGPDYILFGNEPLYSIADVKGHIDSLAQARSDRSHIRAAL</sequence>
<dbReference type="Proteomes" id="UP000027308">
    <property type="component" value="Chromosome"/>
</dbReference>